<name>A0ABT2SLM7_9FIRM</name>
<dbReference type="SUPFAM" id="SSF52058">
    <property type="entry name" value="L domain-like"/>
    <property type="match status" value="1"/>
</dbReference>
<dbReference type="Gene3D" id="3.80.10.10">
    <property type="entry name" value="Ribonuclease Inhibitor"/>
    <property type="match status" value="1"/>
</dbReference>
<keyword evidence="2" id="KW-1185">Reference proteome</keyword>
<proteinExistence type="predicted"/>
<organism evidence="1 2">
    <name type="scientific">Muricoprocola aceti</name>
    <dbReference type="NCBI Taxonomy" id="2981772"/>
    <lineage>
        <taxon>Bacteria</taxon>
        <taxon>Bacillati</taxon>
        <taxon>Bacillota</taxon>
        <taxon>Clostridia</taxon>
        <taxon>Lachnospirales</taxon>
        <taxon>Lachnospiraceae</taxon>
        <taxon>Muricoprocola</taxon>
    </lineage>
</organism>
<accession>A0ABT2SLM7</accession>
<reference evidence="1 2" key="1">
    <citation type="journal article" date="2021" name="ISME Commun">
        <title>Automated analysis of genomic sequences facilitates high-throughput and comprehensive description of bacteria.</title>
        <authorList>
            <person name="Hitch T.C.A."/>
        </authorList>
    </citation>
    <scope>NUCLEOTIDE SEQUENCE [LARGE SCALE GENOMIC DNA]</scope>
    <source>
        <strain evidence="1 2">Sanger_29</strain>
    </source>
</reference>
<dbReference type="InterPro" id="IPR026906">
    <property type="entry name" value="LRR_5"/>
</dbReference>
<protein>
    <submittedName>
        <fullName evidence="1">Leucine-rich repeat domain-containing protein</fullName>
    </submittedName>
</protein>
<evidence type="ECO:0000313" key="1">
    <source>
        <dbReference type="EMBL" id="MCU6725407.1"/>
    </source>
</evidence>
<dbReference type="Pfam" id="PF13306">
    <property type="entry name" value="LRR_5"/>
    <property type="match status" value="1"/>
</dbReference>
<dbReference type="InterPro" id="IPR032675">
    <property type="entry name" value="LRR_dom_sf"/>
</dbReference>
<sequence length="106" mass="12502">MKEIGSEAFYFCGIHSLELPDSLEVLDQSAFFKCNNLEYVRLPQNVRYIGKWVFHGCNRLKVLEIRHDPEFVGDWIINRSAAIRCYRGSKMDRYCQNNGFNVEYLD</sequence>
<gene>
    <name evidence="1" type="ORF">OCV47_08605</name>
</gene>
<dbReference type="RefSeq" id="WP_262654702.1">
    <property type="nucleotide sequence ID" value="NZ_JAOQKE010000009.1"/>
</dbReference>
<evidence type="ECO:0000313" key="2">
    <source>
        <dbReference type="Proteomes" id="UP001652338"/>
    </source>
</evidence>
<dbReference type="Proteomes" id="UP001652338">
    <property type="component" value="Unassembled WGS sequence"/>
</dbReference>
<comment type="caution">
    <text evidence="1">The sequence shown here is derived from an EMBL/GenBank/DDBJ whole genome shotgun (WGS) entry which is preliminary data.</text>
</comment>
<dbReference type="EMBL" id="JAOQKE010000009">
    <property type="protein sequence ID" value="MCU6725407.1"/>
    <property type="molecule type" value="Genomic_DNA"/>
</dbReference>